<feature type="transmembrane region" description="Helical" evidence="5">
    <location>
        <begin position="6"/>
        <end position="26"/>
    </location>
</feature>
<dbReference type="PANTHER" id="PTHR12570:SF85">
    <property type="entry name" value="DUF803 DOMAIN MEMBRANE PROTEIN (AFU_ORTHOLOGUE AFUA_1G15880)"/>
    <property type="match status" value="1"/>
</dbReference>
<keyword evidence="4 5" id="KW-0472">Membrane</keyword>
<feature type="transmembrane region" description="Helical" evidence="5">
    <location>
        <begin position="104"/>
        <end position="123"/>
    </location>
</feature>
<dbReference type="Proteomes" id="UP000789831">
    <property type="component" value="Unassembled WGS sequence"/>
</dbReference>
<feature type="transmembrane region" description="Helical" evidence="5">
    <location>
        <begin position="76"/>
        <end position="97"/>
    </location>
</feature>
<reference evidence="6" key="1">
    <citation type="submission" date="2021-06" db="EMBL/GenBank/DDBJ databases">
        <authorList>
            <person name="Kallberg Y."/>
            <person name="Tangrot J."/>
            <person name="Rosling A."/>
        </authorList>
    </citation>
    <scope>NUCLEOTIDE SEQUENCE</scope>
    <source>
        <strain evidence="6">MT106</strain>
    </source>
</reference>
<sequence>MLEDKYIGVILAISSSVAIGSSFIITKKGLIDTTDRHGSASEDHKYLRNPIWWGGMLTMVVGELANFAAYSFAPAILITPLGALSVLIGAVLASLILDEKLGRYGKVGCALCLIGSVMIVLHAPGDKEIRTVDEILNYALKPVFLIYCVFVFGFTVYMIKRLVPKYGKKSPLVYLSICSLVGSISVMSCKGFGIALKLSFSGNNQFSHPSTYVFVIISAVCIVTQMNYFNKALDQFSTNIVNPIYYVFFTTSTIFASVILFQGFNTSNTVNVVSLFCGFLTIFLGVYVLNTAKSELQLLRDKLPMHQNGNGLIRASLTGDERSSITLRRDATLLGAFEEEENIGLTDLRDDTSDSEEDQNI</sequence>
<feature type="transmembrane region" description="Helical" evidence="5">
    <location>
        <begin position="171"/>
        <end position="194"/>
    </location>
</feature>
<dbReference type="PANTHER" id="PTHR12570">
    <property type="match status" value="1"/>
</dbReference>
<dbReference type="AlphaFoldDB" id="A0A9N8V448"/>
<keyword evidence="7" id="KW-1185">Reference proteome</keyword>
<dbReference type="InterPro" id="IPR037185">
    <property type="entry name" value="EmrE-like"/>
</dbReference>
<dbReference type="Pfam" id="PF05653">
    <property type="entry name" value="Mg_trans_NIPA"/>
    <property type="match status" value="1"/>
</dbReference>
<feature type="transmembrane region" description="Helical" evidence="5">
    <location>
        <begin position="270"/>
        <end position="290"/>
    </location>
</feature>
<evidence type="ECO:0000256" key="1">
    <source>
        <dbReference type="ARBA" id="ARBA00004141"/>
    </source>
</evidence>
<dbReference type="GO" id="GO:0016020">
    <property type="term" value="C:membrane"/>
    <property type="evidence" value="ECO:0007669"/>
    <property type="project" value="UniProtKB-SubCell"/>
</dbReference>
<evidence type="ECO:0000256" key="3">
    <source>
        <dbReference type="ARBA" id="ARBA00022989"/>
    </source>
</evidence>
<feature type="transmembrane region" description="Helical" evidence="5">
    <location>
        <begin position="135"/>
        <end position="159"/>
    </location>
</feature>
<name>A0A9N8V448_9GLOM</name>
<dbReference type="OrthoDB" id="6428174at2759"/>
<keyword evidence="2 5" id="KW-0812">Transmembrane</keyword>
<dbReference type="EMBL" id="CAJVPL010000078">
    <property type="protein sequence ID" value="CAG8442814.1"/>
    <property type="molecule type" value="Genomic_DNA"/>
</dbReference>
<comment type="caution">
    <text evidence="6">The sequence shown here is derived from an EMBL/GenBank/DDBJ whole genome shotgun (WGS) entry which is preliminary data.</text>
</comment>
<keyword evidence="3 5" id="KW-1133">Transmembrane helix</keyword>
<evidence type="ECO:0000256" key="4">
    <source>
        <dbReference type="ARBA" id="ARBA00023136"/>
    </source>
</evidence>
<evidence type="ECO:0000256" key="2">
    <source>
        <dbReference type="ARBA" id="ARBA00022692"/>
    </source>
</evidence>
<evidence type="ECO:0000313" key="6">
    <source>
        <dbReference type="EMBL" id="CAG8442814.1"/>
    </source>
</evidence>
<accession>A0A9N8V448</accession>
<gene>
    <name evidence="6" type="ORF">AGERDE_LOCUS1196</name>
</gene>
<evidence type="ECO:0000313" key="7">
    <source>
        <dbReference type="Proteomes" id="UP000789831"/>
    </source>
</evidence>
<organism evidence="6 7">
    <name type="scientific">Ambispora gerdemannii</name>
    <dbReference type="NCBI Taxonomy" id="144530"/>
    <lineage>
        <taxon>Eukaryota</taxon>
        <taxon>Fungi</taxon>
        <taxon>Fungi incertae sedis</taxon>
        <taxon>Mucoromycota</taxon>
        <taxon>Glomeromycotina</taxon>
        <taxon>Glomeromycetes</taxon>
        <taxon>Archaeosporales</taxon>
        <taxon>Ambisporaceae</taxon>
        <taxon>Ambispora</taxon>
    </lineage>
</organism>
<dbReference type="GO" id="GO:0015095">
    <property type="term" value="F:magnesium ion transmembrane transporter activity"/>
    <property type="evidence" value="ECO:0007669"/>
    <property type="project" value="InterPro"/>
</dbReference>
<dbReference type="InterPro" id="IPR008521">
    <property type="entry name" value="Mg_trans_NIPA"/>
</dbReference>
<feature type="transmembrane region" description="Helical" evidence="5">
    <location>
        <begin position="206"/>
        <end position="223"/>
    </location>
</feature>
<evidence type="ECO:0000256" key="5">
    <source>
        <dbReference type="SAM" id="Phobius"/>
    </source>
</evidence>
<protein>
    <submittedName>
        <fullName evidence="6">7969_t:CDS:1</fullName>
    </submittedName>
</protein>
<dbReference type="SUPFAM" id="SSF103481">
    <property type="entry name" value="Multidrug resistance efflux transporter EmrE"/>
    <property type="match status" value="1"/>
</dbReference>
<proteinExistence type="predicted"/>
<comment type="subcellular location">
    <subcellularLocation>
        <location evidence="1">Membrane</location>
        <topology evidence="1">Multi-pass membrane protein</topology>
    </subcellularLocation>
</comment>
<feature type="transmembrane region" description="Helical" evidence="5">
    <location>
        <begin position="244"/>
        <end position="264"/>
    </location>
</feature>